<dbReference type="STRING" id="554055.A0A2P6VBD2"/>
<dbReference type="PANTHER" id="PTHR21311:SF0">
    <property type="entry name" value="CONSERVED OLIGOMERIC GOLGI COMPLEX SUBUNIT 8"/>
    <property type="match status" value="1"/>
</dbReference>
<feature type="region of interest" description="Disordered" evidence="9">
    <location>
        <begin position="1"/>
        <end position="27"/>
    </location>
</feature>
<dbReference type="AlphaFoldDB" id="A0A2P6VBD2"/>
<dbReference type="Pfam" id="PF04124">
    <property type="entry name" value="Dor1"/>
    <property type="match status" value="1"/>
</dbReference>
<protein>
    <recommendedName>
        <fullName evidence="3">Conserved oligomeric Golgi complex subunit 8</fullName>
    </recommendedName>
    <alternativeName>
        <fullName evidence="8">Component of oligomeric Golgi complex 8</fullName>
    </alternativeName>
</protein>
<dbReference type="EMBL" id="LHPF02000015">
    <property type="protein sequence ID" value="PSC71402.1"/>
    <property type="molecule type" value="Genomic_DNA"/>
</dbReference>
<evidence type="ECO:0000256" key="3">
    <source>
        <dbReference type="ARBA" id="ARBA00020983"/>
    </source>
</evidence>
<organism evidence="10 11">
    <name type="scientific">Micractinium conductrix</name>
    <dbReference type="NCBI Taxonomy" id="554055"/>
    <lineage>
        <taxon>Eukaryota</taxon>
        <taxon>Viridiplantae</taxon>
        <taxon>Chlorophyta</taxon>
        <taxon>core chlorophytes</taxon>
        <taxon>Trebouxiophyceae</taxon>
        <taxon>Chlorellales</taxon>
        <taxon>Chlorellaceae</taxon>
        <taxon>Chlorella clade</taxon>
        <taxon>Micractinium</taxon>
    </lineage>
</organism>
<dbReference type="SUPFAM" id="SSF74788">
    <property type="entry name" value="Cullin repeat-like"/>
    <property type="match status" value="1"/>
</dbReference>
<dbReference type="Proteomes" id="UP000239649">
    <property type="component" value="Unassembled WGS sequence"/>
</dbReference>
<evidence type="ECO:0000256" key="4">
    <source>
        <dbReference type="ARBA" id="ARBA00022448"/>
    </source>
</evidence>
<reference evidence="10 11" key="1">
    <citation type="journal article" date="2018" name="Plant J.">
        <title>Genome sequences of Chlorella sorokiniana UTEX 1602 and Micractinium conductrix SAG 241.80: implications to maltose excretion by a green alga.</title>
        <authorList>
            <person name="Arriola M.B."/>
            <person name="Velmurugan N."/>
            <person name="Zhang Y."/>
            <person name="Plunkett M.H."/>
            <person name="Hondzo H."/>
            <person name="Barney B.M."/>
        </authorList>
    </citation>
    <scope>NUCLEOTIDE SEQUENCE [LARGE SCALE GENOMIC DNA]</scope>
    <source>
        <strain evidence="10 11">SAG 241.80</strain>
    </source>
</reference>
<keyword evidence="5" id="KW-0653">Protein transport</keyword>
<dbReference type="PANTHER" id="PTHR21311">
    <property type="entry name" value="CONSERVED OLIGOMERIC GOLGI COMPLEX COMPONENT 8"/>
    <property type="match status" value="1"/>
</dbReference>
<accession>A0A2P6VBD2</accession>
<dbReference type="InterPro" id="IPR007255">
    <property type="entry name" value="COG8"/>
</dbReference>
<dbReference type="GO" id="GO:0017119">
    <property type="term" value="C:Golgi transport complex"/>
    <property type="evidence" value="ECO:0007669"/>
    <property type="project" value="InterPro"/>
</dbReference>
<keyword evidence="7" id="KW-0472">Membrane</keyword>
<evidence type="ECO:0000313" key="11">
    <source>
        <dbReference type="Proteomes" id="UP000239649"/>
    </source>
</evidence>
<evidence type="ECO:0000256" key="8">
    <source>
        <dbReference type="ARBA" id="ARBA00031347"/>
    </source>
</evidence>
<dbReference type="GO" id="GO:0000139">
    <property type="term" value="C:Golgi membrane"/>
    <property type="evidence" value="ECO:0007669"/>
    <property type="project" value="UniProtKB-SubCell"/>
</dbReference>
<evidence type="ECO:0000256" key="1">
    <source>
        <dbReference type="ARBA" id="ARBA00004395"/>
    </source>
</evidence>
<evidence type="ECO:0000256" key="9">
    <source>
        <dbReference type="SAM" id="MobiDB-lite"/>
    </source>
</evidence>
<evidence type="ECO:0000256" key="6">
    <source>
        <dbReference type="ARBA" id="ARBA00023034"/>
    </source>
</evidence>
<keyword evidence="11" id="KW-1185">Reference proteome</keyword>
<dbReference type="OrthoDB" id="1661054at2759"/>
<evidence type="ECO:0000256" key="2">
    <source>
        <dbReference type="ARBA" id="ARBA00006419"/>
    </source>
</evidence>
<evidence type="ECO:0000256" key="5">
    <source>
        <dbReference type="ARBA" id="ARBA00022927"/>
    </source>
</evidence>
<name>A0A2P6VBD2_9CHLO</name>
<evidence type="ECO:0000313" key="10">
    <source>
        <dbReference type="EMBL" id="PSC71402.1"/>
    </source>
</evidence>
<dbReference type="InterPro" id="IPR016159">
    <property type="entry name" value="Cullin_repeat-like_dom_sf"/>
</dbReference>
<keyword evidence="4" id="KW-0813">Transport</keyword>
<comment type="caution">
    <text evidence="10">The sequence shown here is derived from an EMBL/GenBank/DDBJ whole genome shotgun (WGS) entry which is preliminary data.</text>
</comment>
<sequence length="544" mass="57922">MRSSMDAPGGLSGSLSGRAEPPLGPAADQESAAYFSELLSYSLERLSKEPELLRADQEQLRRSLQDTAVAHHRSFIDAQRCLGDLRAQLQAATGHLDSLARDMPKLQAACDRFRVDAAATATKRADNRQLYSAHPAVLEVLEVPQLMDTCCRSGNFDEALDLRAFVNKVSVMHGDLPVVHRLVAEVAGVSADMLEALLQRLQGAIQLPECLRVIGYLRRLAAFPEAELRAAFLQRREAWIAGLAAELDDSHPYEFLKRLTDVYRLHLFDVVMQYRAIFADDAGVEQPGKGSRDGGILYTWAQRRIAAYLDAVRQHLPRVQEGGSLASVLDHTMYCGGSLGRVGLDFRPLLAPLFEQAVLALYTKGVAAAGESFRSLLEAHRWAPSSLSARRQASNSAAAAAAAADGSGDAATPTAAAAAAAAPGVLPQSLVEHVPLAVYANGLLAAFNELRHCAPLSLRAPAAAALQESLGGVSSGLAHYGLTRALGEVEAGAFDAACRAHTATLCPYVAACFERIYAGGAVLIDVRAVGQPLADMAAQKEGAS</sequence>
<dbReference type="GO" id="GO:0006891">
    <property type="term" value="P:intra-Golgi vesicle-mediated transport"/>
    <property type="evidence" value="ECO:0007669"/>
    <property type="project" value="TreeGrafter"/>
</dbReference>
<keyword evidence="6" id="KW-0333">Golgi apparatus</keyword>
<comment type="subcellular location">
    <subcellularLocation>
        <location evidence="1">Golgi apparatus membrane</location>
        <topology evidence="1">Peripheral membrane protein</topology>
    </subcellularLocation>
</comment>
<gene>
    <name evidence="10" type="ORF">C2E20_5379</name>
</gene>
<comment type="similarity">
    <text evidence="2">Belongs to the COG8 family.</text>
</comment>
<dbReference type="GO" id="GO:0015031">
    <property type="term" value="P:protein transport"/>
    <property type="evidence" value="ECO:0007669"/>
    <property type="project" value="UniProtKB-KW"/>
</dbReference>
<proteinExistence type="inferred from homology"/>
<evidence type="ECO:0000256" key="7">
    <source>
        <dbReference type="ARBA" id="ARBA00023136"/>
    </source>
</evidence>